<keyword evidence="1" id="KW-0472">Membrane</keyword>
<keyword evidence="1" id="KW-0812">Transmembrane</keyword>
<gene>
    <name evidence="2" type="ORF">GK091_09705</name>
</gene>
<evidence type="ECO:0000313" key="2">
    <source>
        <dbReference type="EMBL" id="NEU67153.1"/>
    </source>
</evidence>
<proteinExistence type="predicted"/>
<keyword evidence="3" id="KW-1185">Reference proteome</keyword>
<comment type="caution">
    <text evidence="2">The sequence shown here is derived from an EMBL/GenBank/DDBJ whole genome shotgun (WGS) entry which is preliminary data.</text>
</comment>
<protein>
    <submittedName>
        <fullName evidence="2">Uncharacterized protein</fullName>
    </submittedName>
</protein>
<feature type="transmembrane region" description="Helical" evidence="1">
    <location>
        <begin position="34"/>
        <end position="54"/>
    </location>
</feature>
<name>A0A6M0IJQ2_9BACT</name>
<dbReference type="Proteomes" id="UP000477386">
    <property type="component" value="Unassembled WGS sequence"/>
</dbReference>
<dbReference type="EMBL" id="JAAGNZ010000001">
    <property type="protein sequence ID" value="NEU67153.1"/>
    <property type="molecule type" value="Genomic_DNA"/>
</dbReference>
<evidence type="ECO:0000256" key="1">
    <source>
        <dbReference type="SAM" id="Phobius"/>
    </source>
</evidence>
<sequence length="110" mass="12445">MSIELPDAIEHIQLSELPTGWDALKYSESLPQFLLSKLVLFYPALAFAIPSVIVRNTPSRNILIKPLHPLMSQVKIVDVVAHEFDERLQKKADLPAISTAQVKKLQRRFA</sequence>
<accession>A0A6M0IJQ2</accession>
<reference evidence="2 3" key="1">
    <citation type="submission" date="2020-02" db="EMBL/GenBank/DDBJ databases">
        <title>Draft genome sequence of two Spirosoma agri KCTC 52727 and Spirosoma terrae KCTC 52035.</title>
        <authorList>
            <person name="Rojas J."/>
            <person name="Ambika Manirajan B."/>
            <person name="Ratering S."/>
            <person name="Suarez C."/>
            <person name="Schnell S."/>
        </authorList>
    </citation>
    <scope>NUCLEOTIDE SEQUENCE [LARGE SCALE GENOMIC DNA]</scope>
    <source>
        <strain evidence="2 3">KCTC 52727</strain>
    </source>
</reference>
<evidence type="ECO:0000313" key="3">
    <source>
        <dbReference type="Proteomes" id="UP000477386"/>
    </source>
</evidence>
<dbReference type="RefSeq" id="WP_164036783.1">
    <property type="nucleotide sequence ID" value="NZ_JAAGNZ010000001.1"/>
</dbReference>
<dbReference type="AlphaFoldDB" id="A0A6M0IJQ2"/>
<keyword evidence="1" id="KW-1133">Transmembrane helix</keyword>
<organism evidence="2 3">
    <name type="scientific">Spirosoma agri</name>
    <dbReference type="NCBI Taxonomy" id="1987381"/>
    <lineage>
        <taxon>Bacteria</taxon>
        <taxon>Pseudomonadati</taxon>
        <taxon>Bacteroidota</taxon>
        <taxon>Cytophagia</taxon>
        <taxon>Cytophagales</taxon>
        <taxon>Cytophagaceae</taxon>
        <taxon>Spirosoma</taxon>
    </lineage>
</organism>